<accession>A0A1Q2YKU3</accession>
<protein>
    <submittedName>
        <fullName evidence="2">Uncharacterized protein</fullName>
    </submittedName>
</protein>
<proteinExistence type="predicted"/>
<dbReference type="EMBL" id="BDGI01000161">
    <property type="protein sequence ID" value="GAV30160.1"/>
    <property type="molecule type" value="Genomic_DNA"/>
</dbReference>
<evidence type="ECO:0000313" key="2">
    <source>
        <dbReference type="EMBL" id="GAV30160.1"/>
    </source>
</evidence>
<feature type="region of interest" description="Disordered" evidence="1">
    <location>
        <begin position="1"/>
        <end position="28"/>
    </location>
</feature>
<keyword evidence="3" id="KW-1185">Reference proteome</keyword>
<feature type="region of interest" description="Disordered" evidence="1">
    <location>
        <begin position="96"/>
        <end position="118"/>
    </location>
</feature>
<dbReference type="Proteomes" id="UP000186136">
    <property type="component" value="Unassembled WGS sequence"/>
</dbReference>
<sequence>MYDLRGSSAGVDGLLNTEENKKDNERNKLQYSAAGAQCCIVAAERARAAKRRVATQGLGSRERVPLPAPKYLHQHTAQLAGSMVGGDLLEERCRAVLASDEDQRDNEGGEAGNPEETF</sequence>
<gene>
    <name evidence="2" type="ORF">PMKS-003668</name>
</gene>
<evidence type="ECO:0000256" key="1">
    <source>
        <dbReference type="SAM" id="MobiDB-lite"/>
    </source>
</evidence>
<dbReference type="AlphaFoldDB" id="A0A1Q2YKU3"/>
<reference evidence="2 3" key="1">
    <citation type="submission" date="2016-08" db="EMBL/GenBank/DDBJ databases">
        <title>Whole genome shotgun sequence of Pichia membranifaciens KS47-1.</title>
        <authorList>
            <person name="Konishi M."/>
            <person name="Ishida M."/>
            <person name="Arakawa T."/>
            <person name="Kato Y."/>
            <person name="Horiuchi J."/>
        </authorList>
    </citation>
    <scope>NUCLEOTIDE SEQUENCE [LARGE SCALE GENOMIC DNA]</scope>
    <source>
        <strain evidence="2 3">KS47-1</strain>
    </source>
</reference>
<evidence type="ECO:0000313" key="3">
    <source>
        <dbReference type="Proteomes" id="UP000186136"/>
    </source>
</evidence>
<feature type="compositionally biased region" description="Basic and acidic residues" evidence="1">
    <location>
        <begin position="18"/>
        <end position="28"/>
    </location>
</feature>
<organism evidence="2 3">
    <name type="scientific">Pichia membranifaciens</name>
    <dbReference type="NCBI Taxonomy" id="4926"/>
    <lineage>
        <taxon>Eukaryota</taxon>
        <taxon>Fungi</taxon>
        <taxon>Dikarya</taxon>
        <taxon>Ascomycota</taxon>
        <taxon>Saccharomycotina</taxon>
        <taxon>Pichiomycetes</taxon>
        <taxon>Pichiales</taxon>
        <taxon>Pichiaceae</taxon>
        <taxon>Pichia</taxon>
    </lineage>
</organism>
<comment type="caution">
    <text evidence="2">The sequence shown here is derived from an EMBL/GenBank/DDBJ whole genome shotgun (WGS) entry which is preliminary data.</text>
</comment>
<name>A0A1Q2YKU3_9ASCO</name>